<evidence type="ECO:0000313" key="5">
    <source>
        <dbReference type="Proteomes" id="UP001054252"/>
    </source>
</evidence>
<evidence type="ECO:0000256" key="2">
    <source>
        <dbReference type="SAM" id="MobiDB-lite"/>
    </source>
</evidence>
<dbReference type="PANTHER" id="PTHR42648:SF18">
    <property type="entry name" value="RETROTRANSPOSON, UNCLASSIFIED-LIKE PROTEIN"/>
    <property type="match status" value="1"/>
</dbReference>
<evidence type="ECO:0000313" key="4">
    <source>
        <dbReference type="EMBL" id="GKV26185.1"/>
    </source>
</evidence>
<dbReference type="AlphaFoldDB" id="A0AAV5KNH5"/>
<evidence type="ECO:0000256" key="1">
    <source>
        <dbReference type="ARBA" id="ARBA00022670"/>
    </source>
</evidence>
<protein>
    <recommendedName>
        <fullName evidence="3">Integrase catalytic domain-containing protein</fullName>
    </recommendedName>
</protein>
<dbReference type="PANTHER" id="PTHR42648">
    <property type="entry name" value="TRANSPOSASE, PUTATIVE-RELATED"/>
    <property type="match status" value="1"/>
</dbReference>
<dbReference type="InterPro" id="IPR054722">
    <property type="entry name" value="PolX-like_BBD"/>
</dbReference>
<feature type="region of interest" description="Disordered" evidence="2">
    <location>
        <begin position="127"/>
        <end position="166"/>
    </location>
</feature>
<dbReference type="InterPro" id="IPR001584">
    <property type="entry name" value="Integrase_cat-core"/>
</dbReference>
<dbReference type="EMBL" id="BPVZ01000071">
    <property type="protein sequence ID" value="GKV26185.1"/>
    <property type="molecule type" value="Genomic_DNA"/>
</dbReference>
<dbReference type="Proteomes" id="UP001054252">
    <property type="component" value="Unassembled WGS sequence"/>
</dbReference>
<proteinExistence type="predicted"/>
<feature type="compositionally biased region" description="Low complexity" evidence="2">
    <location>
        <begin position="155"/>
        <end position="166"/>
    </location>
</feature>
<dbReference type="Pfam" id="PF22936">
    <property type="entry name" value="Pol_BBD"/>
    <property type="match status" value="1"/>
</dbReference>
<feature type="domain" description="Integrase catalytic" evidence="3">
    <location>
        <begin position="308"/>
        <end position="461"/>
    </location>
</feature>
<gene>
    <name evidence="4" type="ORF">SLEP1_g35531</name>
</gene>
<dbReference type="Pfam" id="PF13976">
    <property type="entry name" value="gag_pre-integrs"/>
    <property type="match status" value="1"/>
</dbReference>
<sequence length="461" mass="52966">MKAEIAKSAWDTLQKEFEGDNRVKDNNLLTLKRQFEMLAMKETETVHQYSTKLIDIINQIRLQGEDFPDKRVIDKIMVSVPDKFESKILAIEESNDLNQLTINELISKLKAYEQRLSIKGAEVPEEALQAKEKGKQAVETPNSAEYEKEKMLDNSASSSSSSTSASSWYIDSGCTSHMARDESIFLDLDKSVKTSVKLGNGTVVFSQGKGTTVIPTRSDDFCYIHDSFGMEVARVKMVQNSFLLDMQSVQKCLHAFKVNDTLLWHKRYGHFNVKALKYMQTNELIRDFPEVHVTNEVCQCCQLGKMHRLSFPINKAFRACEKLELVHTDICGPMKVPSLGQNKYFILFIDDFTRMTWVYFLSSKAQVFSMFKKFKALVENQSGCRIKKLRSDNGKEYTSAEFNNFCEEAGIQHQLTVSYTPQQNEVSERKNRTVMERANYGRWLCMNFSHLRVLFTVFIQG</sequence>
<dbReference type="GO" id="GO:0015074">
    <property type="term" value="P:DNA integration"/>
    <property type="evidence" value="ECO:0007669"/>
    <property type="project" value="InterPro"/>
</dbReference>
<dbReference type="GO" id="GO:0003676">
    <property type="term" value="F:nucleic acid binding"/>
    <property type="evidence" value="ECO:0007669"/>
    <property type="project" value="InterPro"/>
</dbReference>
<evidence type="ECO:0000259" key="3">
    <source>
        <dbReference type="PROSITE" id="PS50994"/>
    </source>
</evidence>
<name>A0AAV5KNH5_9ROSI</name>
<dbReference type="Pfam" id="PF00665">
    <property type="entry name" value="rve"/>
    <property type="match status" value="1"/>
</dbReference>
<dbReference type="InterPro" id="IPR039537">
    <property type="entry name" value="Retrotran_Ty1/copia-like"/>
</dbReference>
<organism evidence="4 5">
    <name type="scientific">Rubroshorea leprosula</name>
    <dbReference type="NCBI Taxonomy" id="152421"/>
    <lineage>
        <taxon>Eukaryota</taxon>
        <taxon>Viridiplantae</taxon>
        <taxon>Streptophyta</taxon>
        <taxon>Embryophyta</taxon>
        <taxon>Tracheophyta</taxon>
        <taxon>Spermatophyta</taxon>
        <taxon>Magnoliopsida</taxon>
        <taxon>eudicotyledons</taxon>
        <taxon>Gunneridae</taxon>
        <taxon>Pentapetalae</taxon>
        <taxon>rosids</taxon>
        <taxon>malvids</taxon>
        <taxon>Malvales</taxon>
        <taxon>Dipterocarpaceae</taxon>
        <taxon>Rubroshorea</taxon>
    </lineage>
</organism>
<dbReference type="Pfam" id="PF14223">
    <property type="entry name" value="Retrotran_gag_2"/>
    <property type="match status" value="1"/>
</dbReference>
<keyword evidence="1" id="KW-0378">Hydrolase</keyword>
<dbReference type="GO" id="GO:0008233">
    <property type="term" value="F:peptidase activity"/>
    <property type="evidence" value="ECO:0007669"/>
    <property type="project" value="UniProtKB-KW"/>
</dbReference>
<comment type="caution">
    <text evidence="4">The sequence shown here is derived from an EMBL/GenBank/DDBJ whole genome shotgun (WGS) entry which is preliminary data.</text>
</comment>
<dbReference type="Gene3D" id="3.30.420.10">
    <property type="entry name" value="Ribonuclease H-like superfamily/Ribonuclease H"/>
    <property type="match status" value="1"/>
</dbReference>
<dbReference type="PROSITE" id="PS50994">
    <property type="entry name" value="INTEGRASE"/>
    <property type="match status" value="1"/>
</dbReference>
<dbReference type="InterPro" id="IPR012337">
    <property type="entry name" value="RNaseH-like_sf"/>
</dbReference>
<keyword evidence="1" id="KW-0645">Protease</keyword>
<dbReference type="GO" id="GO:0006508">
    <property type="term" value="P:proteolysis"/>
    <property type="evidence" value="ECO:0007669"/>
    <property type="project" value="UniProtKB-KW"/>
</dbReference>
<dbReference type="SUPFAM" id="SSF53098">
    <property type="entry name" value="Ribonuclease H-like"/>
    <property type="match status" value="1"/>
</dbReference>
<keyword evidence="5" id="KW-1185">Reference proteome</keyword>
<dbReference type="InterPro" id="IPR025724">
    <property type="entry name" value="GAG-pre-integrase_dom"/>
</dbReference>
<dbReference type="InterPro" id="IPR036397">
    <property type="entry name" value="RNaseH_sf"/>
</dbReference>
<reference evidence="4 5" key="1">
    <citation type="journal article" date="2021" name="Commun. Biol.">
        <title>The genome of Shorea leprosula (Dipterocarpaceae) highlights the ecological relevance of drought in aseasonal tropical rainforests.</title>
        <authorList>
            <person name="Ng K.K.S."/>
            <person name="Kobayashi M.J."/>
            <person name="Fawcett J.A."/>
            <person name="Hatakeyama M."/>
            <person name="Paape T."/>
            <person name="Ng C.H."/>
            <person name="Ang C.C."/>
            <person name="Tnah L.H."/>
            <person name="Lee C.T."/>
            <person name="Nishiyama T."/>
            <person name="Sese J."/>
            <person name="O'Brien M.J."/>
            <person name="Copetti D."/>
            <person name="Mohd Noor M.I."/>
            <person name="Ong R.C."/>
            <person name="Putra M."/>
            <person name="Sireger I.Z."/>
            <person name="Indrioko S."/>
            <person name="Kosugi Y."/>
            <person name="Izuno A."/>
            <person name="Isagi Y."/>
            <person name="Lee S.L."/>
            <person name="Shimizu K.K."/>
        </authorList>
    </citation>
    <scope>NUCLEOTIDE SEQUENCE [LARGE SCALE GENOMIC DNA]</scope>
    <source>
        <strain evidence="4">214</strain>
    </source>
</reference>
<accession>A0AAV5KNH5</accession>